<dbReference type="InterPro" id="IPR025354">
    <property type="entry name" value="DUF4258"/>
</dbReference>
<name>X0RFV5_9ZZZZ</name>
<reference evidence="1" key="1">
    <citation type="journal article" date="2014" name="Front. Microbiol.">
        <title>High frequency of phylogenetically diverse reductive dehalogenase-homologous genes in deep subseafloor sedimentary metagenomes.</title>
        <authorList>
            <person name="Kawai M."/>
            <person name="Futagami T."/>
            <person name="Toyoda A."/>
            <person name="Takaki Y."/>
            <person name="Nishi S."/>
            <person name="Hori S."/>
            <person name="Arai W."/>
            <person name="Tsubouchi T."/>
            <person name="Morono Y."/>
            <person name="Uchiyama I."/>
            <person name="Ito T."/>
            <person name="Fujiyama A."/>
            <person name="Inagaki F."/>
            <person name="Takami H."/>
        </authorList>
    </citation>
    <scope>NUCLEOTIDE SEQUENCE</scope>
    <source>
        <strain evidence="1">Expedition CK06-06</strain>
    </source>
</reference>
<proteinExistence type="predicted"/>
<evidence type="ECO:0000313" key="1">
    <source>
        <dbReference type="EMBL" id="GAF67789.1"/>
    </source>
</evidence>
<dbReference type="EMBL" id="BARS01008888">
    <property type="protein sequence ID" value="GAF67789.1"/>
    <property type="molecule type" value="Genomic_DNA"/>
</dbReference>
<dbReference type="AlphaFoldDB" id="X0RFV5"/>
<dbReference type="Pfam" id="PF14076">
    <property type="entry name" value="DUF4258"/>
    <property type="match status" value="1"/>
</dbReference>
<accession>X0RFV5</accession>
<comment type="caution">
    <text evidence="1">The sequence shown here is derived from an EMBL/GenBank/DDBJ whole genome shotgun (WGS) entry which is preliminary data.</text>
</comment>
<gene>
    <name evidence="1" type="ORF">S01H1_16845</name>
</gene>
<protein>
    <recommendedName>
        <fullName evidence="2">DUF4258 domain-containing protein</fullName>
    </recommendedName>
</protein>
<evidence type="ECO:0008006" key="2">
    <source>
        <dbReference type="Google" id="ProtNLM"/>
    </source>
</evidence>
<organism evidence="1">
    <name type="scientific">marine sediment metagenome</name>
    <dbReference type="NCBI Taxonomy" id="412755"/>
    <lineage>
        <taxon>unclassified sequences</taxon>
        <taxon>metagenomes</taxon>
        <taxon>ecological metagenomes</taxon>
    </lineage>
</organism>
<sequence length="102" mass="11989">MNIDDIINAIKNSRIRITEHGDEESESDGLTFDEIFFSVLSGEIIEQYPDDKPYPSCLIYGQTFGHDPVHSVWAFNEKNQWAVLITVYRPDPELWINFRKRR</sequence>